<comment type="caution">
    <text evidence="4">The sequence shown here is derived from an EMBL/GenBank/DDBJ whole genome shotgun (WGS) entry which is preliminary data.</text>
</comment>
<dbReference type="GO" id="GO:0007094">
    <property type="term" value="P:mitotic spindle assembly checkpoint signaling"/>
    <property type="evidence" value="ECO:0007669"/>
    <property type="project" value="TreeGrafter"/>
</dbReference>
<dbReference type="STRING" id="13706.A0A1X2GZZ1"/>
<feature type="region of interest" description="Disordered" evidence="2">
    <location>
        <begin position="116"/>
        <end position="157"/>
    </location>
</feature>
<dbReference type="GO" id="GO:0000776">
    <property type="term" value="C:kinetochore"/>
    <property type="evidence" value="ECO:0007669"/>
    <property type="project" value="TreeGrafter"/>
</dbReference>
<feature type="region of interest" description="Disordered" evidence="2">
    <location>
        <begin position="337"/>
        <end position="390"/>
    </location>
</feature>
<feature type="region of interest" description="Disordered" evidence="2">
    <location>
        <begin position="1"/>
        <end position="25"/>
    </location>
</feature>
<feature type="compositionally biased region" description="Basic and acidic residues" evidence="2">
    <location>
        <begin position="10"/>
        <end position="20"/>
    </location>
</feature>
<dbReference type="Proteomes" id="UP000242180">
    <property type="component" value="Unassembled WGS sequence"/>
</dbReference>
<evidence type="ECO:0000256" key="1">
    <source>
        <dbReference type="SAM" id="Coils"/>
    </source>
</evidence>
<feature type="domain" description="Spc7 kinetochore protein" evidence="3">
    <location>
        <begin position="445"/>
        <end position="753"/>
    </location>
</feature>
<proteinExistence type="predicted"/>
<reference evidence="4 5" key="1">
    <citation type="submission" date="2016-07" db="EMBL/GenBank/DDBJ databases">
        <title>Pervasive Adenine N6-methylation of Active Genes in Fungi.</title>
        <authorList>
            <consortium name="DOE Joint Genome Institute"/>
            <person name="Mondo S.J."/>
            <person name="Dannebaum R.O."/>
            <person name="Kuo R.C."/>
            <person name="Labutti K."/>
            <person name="Haridas S."/>
            <person name="Kuo A."/>
            <person name="Salamov A."/>
            <person name="Ahrendt S.R."/>
            <person name="Lipzen A."/>
            <person name="Sullivan W."/>
            <person name="Andreopoulos W.B."/>
            <person name="Clum A."/>
            <person name="Lindquist E."/>
            <person name="Daum C."/>
            <person name="Ramamoorthy G.K."/>
            <person name="Gryganskyi A."/>
            <person name="Culley D."/>
            <person name="Magnuson J.K."/>
            <person name="James T.Y."/>
            <person name="O'Malley M.A."/>
            <person name="Stajich J.E."/>
            <person name="Spatafora J.W."/>
            <person name="Visel A."/>
            <person name="Grigoriev I.V."/>
        </authorList>
    </citation>
    <scope>NUCLEOTIDE SEQUENCE [LARGE SCALE GENOMIC DNA]</scope>
    <source>
        <strain evidence="4 5">NRRL 2496</strain>
    </source>
</reference>
<evidence type="ECO:0000313" key="5">
    <source>
        <dbReference type="Proteomes" id="UP000242180"/>
    </source>
</evidence>
<protein>
    <submittedName>
        <fullName evidence="4">Spc7 kinetochore protein-domain-containing protein</fullName>
    </submittedName>
</protein>
<dbReference type="SMART" id="SM00787">
    <property type="entry name" value="Spc7"/>
    <property type="match status" value="1"/>
</dbReference>
<dbReference type="GO" id="GO:0034501">
    <property type="term" value="P:protein localization to kinetochore"/>
    <property type="evidence" value="ECO:0007669"/>
    <property type="project" value="TreeGrafter"/>
</dbReference>
<gene>
    <name evidence="4" type="ORF">BCR43DRAFT_499233</name>
</gene>
<evidence type="ECO:0000256" key="2">
    <source>
        <dbReference type="SAM" id="MobiDB-lite"/>
    </source>
</evidence>
<sequence length="913" mass="103465">MSDRSMYSPRHRDPADHGRWTVDNSESRFISNPAHTSIRSILKEPQTPAAYLSPVYSVAERRRQRLMDRRVSFAPGARVRLFQEGDATDTNARRSVSGIDPLRPDSSVFEASPIRSPSFRQENSPALAHIPGSANDRRKKRPDILGESPISNKSRKTFHDEQMNALRDELFQTHDTSPGPDLMRFLENPASTAVRDIFNDDDETPTTHQSTRENTQTIPGSNGSMLPSAGQQPPPLPSEDEDDMELTQVTSRSNRTELSRPSQPPPPPSTAEEGDMELTQTMELTQQTKMSNEPQARPEEEEHTGRSFLTAPTTNEEDDMMLTQEYTQQHARVSQNNNNGLRAFPSSAPARRTPSPPPTQTPQSSSAPAVPPASSPPRQPSPSPSVLPSSILSPIRSQQRLPSNLLYSPVLHGSEGSQDHNSVSDFADKYDAILDEEFSQLYNSFSDEPTLSQQSMPLSRFLKYTSITFGEADKDDTDKPPIVPRGRRIENLSVADKLVAAIVSIPELELYQNLSEELNELITADKQSIDRIYRTVGNDSPDIVTKYFMGDYQARTEMEADLQRVREQANYDAIRICGEWERSKRAAFHDHLRQCKSKLDEDEKRLAPFERSMDTWLQKLSEYRDETARKLQEARVREAEYTQIDHERIAALRVDVTERRETIGVLKVQLQNAKEEETQVRKELADMQRRKEEIDAAIQRAGNQSYNYITREDVENAEEKYLQCARVLGIEANKPGPSVTRVRVANQILLEVDTNKLQSATAGAVTLSLLPAKPKMAPFTVLFKSKEAELCREWHIQEIVQKTVIFWHQVRLFQRELALANYRHVVEIEPTADGKVMFIISVACNEPKCEIVIRLHLGPQDLLRFPSLDLSTMEVTVYPRRFSDIASQWKEQLTDLMQDTGILDLTDTIKQLL</sequence>
<dbReference type="OrthoDB" id="5592879at2759"/>
<dbReference type="PANTHER" id="PTHR28260">
    <property type="entry name" value="SPINDLE POLE BODY COMPONENT SPC105"/>
    <property type="match status" value="1"/>
</dbReference>
<feature type="compositionally biased region" description="Basic and acidic residues" evidence="2">
    <location>
        <begin position="296"/>
        <end position="305"/>
    </location>
</feature>
<dbReference type="PANTHER" id="PTHR28260:SF1">
    <property type="entry name" value="SPINDLE POLE BODY COMPONENT SPC105"/>
    <property type="match status" value="1"/>
</dbReference>
<feature type="region of interest" description="Disordered" evidence="2">
    <location>
        <begin position="91"/>
        <end position="110"/>
    </location>
</feature>
<name>A0A1X2GZZ1_SYNRA</name>
<feature type="coiled-coil region" evidence="1">
    <location>
        <begin position="663"/>
        <end position="704"/>
    </location>
</feature>
<dbReference type="EMBL" id="MCGN01000012">
    <property type="protein sequence ID" value="ORY90391.1"/>
    <property type="molecule type" value="Genomic_DNA"/>
</dbReference>
<dbReference type="GO" id="GO:1990758">
    <property type="term" value="P:mitotic sister chromatid biorientation"/>
    <property type="evidence" value="ECO:0007669"/>
    <property type="project" value="TreeGrafter"/>
</dbReference>
<feature type="compositionally biased region" description="Polar residues" evidence="2">
    <location>
        <begin position="206"/>
        <end position="231"/>
    </location>
</feature>
<feature type="compositionally biased region" description="Low complexity" evidence="2">
    <location>
        <begin position="277"/>
        <end position="288"/>
    </location>
</feature>
<accession>A0A1X2GZZ1</accession>
<dbReference type="InParanoid" id="A0A1X2GZZ1"/>
<dbReference type="InterPro" id="IPR013253">
    <property type="entry name" value="Spc7_domain"/>
</dbReference>
<dbReference type="Pfam" id="PF08317">
    <property type="entry name" value="Spc7"/>
    <property type="match status" value="1"/>
</dbReference>
<evidence type="ECO:0000313" key="4">
    <source>
        <dbReference type="EMBL" id="ORY90391.1"/>
    </source>
</evidence>
<keyword evidence="5" id="KW-1185">Reference proteome</keyword>
<feature type="compositionally biased region" description="Pro residues" evidence="2">
    <location>
        <begin position="369"/>
        <end position="385"/>
    </location>
</feature>
<feature type="region of interest" description="Disordered" evidence="2">
    <location>
        <begin position="197"/>
        <end position="318"/>
    </location>
</feature>
<organism evidence="4 5">
    <name type="scientific">Syncephalastrum racemosum</name>
    <name type="common">Filamentous fungus</name>
    <dbReference type="NCBI Taxonomy" id="13706"/>
    <lineage>
        <taxon>Eukaryota</taxon>
        <taxon>Fungi</taxon>
        <taxon>Fungi incertae sedis</taxon>
        <taxon>Mucoromycota</taxon>
        <taxon>Mucoromycotina</taxon>
        <taxon>Mucoromycetes</taxon>
        <taxon>Mucorales</taxon>
        <taxon>Syncephalastraceae</taxon>
        <taxon>Syncephalastrum</taxon>
    </lineage>
</organism>
<dbReference type="InterPro" id="IPR033338">
    <property type="entry name" value="Spc105/Spc7"/>
</dbReference>
<evidence type="ECO:0000259" key="3">
    <source>
        <dbReference type="SMART" id="SM00787"/>
    </source>
</evidence>
<dbReference type="OMA" id="WNRVRMI"/>
<dbReference type="AlphaFoldDB" id="A0A1X2GZZ1"/>
<keyword evidence="1" id="KW-0175">Coiled coil</keyword>